<accession>A0A123SXC3</accession>
<organism evidence="1 2">
    <name type="scientific">Streptococcus suis</name>
    <dbReference type="NCBI Taxonomy" id="1307"/>
    <lineage>
        <taxon>Bacteria</taxon>
        <taxon>Bacillati</taxon>
        <taxon>Bacillota</taxon>
        <taxon>Bacilli</taxon>
        <taxon>Lactobacillales</taxon>
        <taxon>Streptococcaceae</taxon>
        <taxon>Streptococcus</taxon>
    </lineage>
</organism>
<reference evidence="1 2" key="1">
    <citation type="submission" date="2016-02" db="EMBL/GenBank/DDBJ databases">
        <authorList>
            <consortium name="Pathogen Informatics"/>
        </authorList>
    </citation>
    <scope>NUCLEOTIDE SEQUENCE [LARGE SCALE GENOMIC DNA]</scope>
    <source>
        <strain evidence="1 2">LSS31</strain>
    </source>
</reference>
<proteinExistence type="predicted"/>
<protein>
    <submittedName>
        <fullName evidence="1">Uncharacterized protein</fullName>
    </submittedName>
</protein>
<evidence type="ECO:0000313" key="1">
    <source>
        <dbReference type="EMBL" id="CYU66091.1"/>
    </source>
</evidence>
<dbReference type="AlphaFoldDB" id="A0A123SXC3"/>
<sequence>MKSWKDLNREVLDFVKSENTYLYDDSELGFRRFLGFSDKGTGTSRVADYYLNYLDARVFLDFCKNRFGEIYLVRISFDGYGCCRVVDGEQKTLSFTDSLMFVHLISEHPINNDKLYPLVKKLIDINREVLWKDALKEYGL</sequence>
<gene>
    <name evidence="1" type="ORF">ERS132393_01123</name>
</gene>
<dbReference type="Proteomes" id="UP000072530">
    <property type="component" value="Unassembled WGS sequence"/>
</dbReference>
<evidence type="ECO:0000313" key="2">
    <source>
        <dbReference type="Proteomes" id="UP000072530"/>
    </source>
</evidence>
<dbReference type="EMBL" id="FIGG01000003">
    <property type="protein sequence ID" value="CYU66091.1"/>
    <property type="molecule type" value="Genomic_DNA"/>
</dbReference>
<name>A0A123SXC3_STRSU</name>
<dbReference type="RefSeq" id="WP_044671186.1">
    <property type="nucleotide sequence ID" value="NZ_CEDJ01000098.1"/>
</dbReference>